<organism evidence="1 2">
    <name type="scientific">Jiangella rhizosphaerae</name>
    <dbReference type="NCBI Taxonomy" id="2293569"/>
    <lineage>
        <taxon>Bacteria</taxon>
        <taxon>Bacillati</taxon>
        <taxon>Actinomycetota</taxon>
        <taxon>Actinomycetes</taxon>
        <taxon>Jiangellales</taxon>
        <taxon>Jiangellaceae</taxon>
        <taxon>Jiangella</taxon>
    </lineage>
</organism>
<evidence type="ECO:0008006" key="3">
    <source>
        <dbReference type="Google" id="ProtNLM"/>
    </source>
</evidence>
<gene>
    <name evidence="1" type="ORF">DY240_07495</name>
</gene>
<keyword evidence="2" id="KW-1185">Reference proteome</keyword>
<dbReference type="RefSeq" id="WP_119659327.1">
    <property type="nucleotide sequence ID" value="NZ_QUAL01000059.1"/>
</dbReference>
<name>A0A418KTR1_9ACTN</name>
<dbReference type="OrthoDB" id="3255134at2"/>
<dbReference type="AlphaFoldDB" id="A0A418KTR1"/>
<dbReference type="EMBL" id="QUAL01000059">
    <property type="protein sequence ID" value="RIQ30205.1"/>
    <property type="molecule type" value="Genomic_DNA"/>
</dbReference>
<sequence>MKWVAPVDESIRIDDRVYITAACALEDMNASTARATMRELEPRPGRRFHWHDRKPADRLAAVQAIAQLPTLHVVTIGAPIDTRRQERARRQCLEALLFHLDAAGVEQVWLETRNATADRRDIAAIDRFRARQIIGHSIRVDHARPSAEPLLWLADAVAGAVSAAEGGDPTYRAVIAPMLTEHRIQLD</sequence>
<accession>A0A418KTR1</accession>
<reference evidence="1 2" key="1">
    <citation type="submission" date="2018-09" db="EMBL/GenBank/DDBJ databases">
        <title>Isolation, diversity and antifungal activity of actinobacteria from wheat.</title>
        <authorList>
            <person name="Han C."/>
        </authorList>
    </citation>
    <scope>NUCLEOTIDE SEQUENCE [LARGE SCALE GENOMIC DNA]</scope>
    <source>
        <strain evidence="1 2">NEAU-YY265</strain>
    </source>
</reference>
<comment type="caution">
    <text evidence="1">The sequence shown here is derived from an EMBL/GenBank/DDBJ whole genome shotgun (WGS) entry which is preliminary data.</text>
</comment>
<evidence type="ECO:0000313" key="2">
    <source>
        <dbReference type="Proteomes" id="UP000284057"/>
    </source>
</evidence>
<evidence type="ECO:0000313" key="1">
    <source>
        <dbReference type="EMBL" id="RIQ30205.1"/>
    </source>
</evidence>
<proteinExistence type="predicted"/>
<dbReference type="Proteomes" id="UP000284057">
    <property type="component" value="Unassembled WGS sequence"/>
</dbReference>
<protein>
    <recommendedName>
        <fullName evidence="3">DUF3800 domain-containing protein</fullName>
    </recommendedName>
</protein>